<keyword evidence="6 11" id="KW-0547">Nucleotide-binding</keyword>
<dbReference type="EMBL" id="CP027845">
    <property type="protein sequence ID" value="AVP87196.1"/>
    <property type="molecule type" value="Genomic_DNA"/>
</dbReference>
<keyword evidence="7 11" id="KW-0067">ATP-binding</keyword>
<dbReference type="GO" id="GO:0005471">
    <property type="term" value="F:ATP:ADP antiporter activity"/>
    <property type="evidence" value="ECO:0007669"/>
    <property type="project" value="InterPro"/>
</dbReference>
<reference evidence="12 13" key="1">
    <citation type="submission" date="2018-03" db="EMBL/GenBank/DDBJ databases">
        <title>A gene transfer event suggests a long-term partnership between eustigmatophyte algae and a novel lineage of endosymbiotic bacteria.</title>
        <authorList>
            <person name="Yurchenko T."/>
            <person name="Sevcikova T."/>
            <person name="Pribyl P."/>
            <person name="El Karkouri K."/>
            <person name="Klimes V."/>
            <person name="Amaral R."/>
            <person name="Zbrankova V."/>
            <person name="Kim E."/>
            <person name="Raoult D."/>
            <person name="Santos L.M.A."/>
            <person name="Elias M."/>
        </authorList>
    </citation>
    <scope>NUCLEOTIDE SEQUENCE [LARGE SCALE GENOMIC DNA]</scope>
    <source>
        <strain evidence="12">CCALA 838</strain>
    </source>
</reference>
<dbReference type="PANTHER" id="PTHR31187:SF1">
    <property type="entry name" value="ADP,ATP CARRIER PROTEIN 1"/>
    <property type="match status" value="1"/>
</dbReference>
<evidence type="ECO:0000256" key="7">
    <source>
        <dbReference type="ARBA" id="ARBA00022840"/>
    </source>
</evidence>
<feature type="transmembrane region" description="Helical" evidence="11">
    <location>
        <begin position="265"/>
        <end position="283"/>
    </location>
</feature>
<sequence>MSSFAKELKNAVWPIENKELPKFLPMAFMMMCILFNYAVLRSIKDSLIVVNIGAEAINFLKFYVVLPSAVLAMIVYSKLCNVTNAAGVFYAISAFFIAYLLAFALFIYPNPTVVHPDQVWIDSLAAQYDRWKWFIKIMGKWSYASFYVVAELWGSLMVSLLFWQFANSITATAEAKRFYAMFGMLGNLGLPIAGSVLKMQMADPIETTKFKVLMTAISAVAIVMSYYWLNTRVLPYQDAGGAKTKKTKMKLSLGESFKMILSSRYLALIALLIISYSISTNLVEVAWKAKARALYPTVESYQNFMGNFQIIQGYGTIIFMLIGSNILRKLSWKTAALITPLMFLVTGLGFFSFVIFDDIISAYLSAFLSGGALAFAVSLGTWQQVLGKGTKYSLFDPTKEMSYIPLDDEMKSKGKAAVDVIGGRLGKSGGAFIQSTTFILFPSLTFAEAIPYFAVIFTFIVLLWLYAVSKLNVEYNKKLASVSSN</sequence>
<evidence type="ECO:0000256" key="9">
    <source>
        <dbReference type="ARBA" id="ARBA00023136"/>
    </source>
</evidence>
<evidence type="ECO:0000256" key="2">
    <source>
        <dbReference type="ARBA" id="ARBA00007127"/>
    </source>
</evidence>
<evidence type="ECO:0000313" key="13">
    <source>
        <dbReference type="Proteomes" id="UP000241762"/>
    </source>
</evidence>
<evidence type="ECO:0000256" key="4">
    <source>
        <dbReference type="ARBA" id="ARBA00022475"/>
    </source>
</evidence>
<feature type="transmembrane region" description="Helical" evidence="11">
    <location>
        <begin position="363"/>
        <end position="382"/>
    </location>
</feature>
<keyword evidence="13" id="KW-1185">Reference proteome</keyword>
<dbReference type="GO" id="GO:0005886">
    <property type="term" value="C:plasma membrane"/>
    <property type="evidence" value="ECO:0007669"/>
    <property type="project" value="UniProtKB-SubCell"/>
</dbReference>
<evidence type="ECO:0000256" key="11">
    <source>
        <dbReference type="RuleBase" id="RU363121"/>
    </source>
</evidence>
<keyword evidence="9 11" id="KW-0472">Membrane</keyword>
<evidence type="ECO:0000256" key="10">
    <source>
        <dbReference type="ARBA" id="ARBA00024792"/>
    </source>
</evidence>
<dbReference type="NCBIfam" id="TIGR00769">
    <property type="entry name" value="AAA"/>
    <property type="match status" value="1"/>
</dbReference>
<dbReference type="InterPro" id="IPR004667">
    <property type="entry name" value="ADP_ATP_car_bac_type"/>
</dbReference>
<comment type="function">
    <text evidence="10 11">Provides the rickettsial cell with host ATP in exchange for rickettsial ADP. This is an obligate exchange system. This energy acquiring activity is an important component of rickettsial parasitism.</text>
</comment>
<evidence type="ECO:0000256" key="8">
    <source>
        <dbReference type="ARBA" id="ARBA00022989"/>
    </source>
</evidence>
<dbReference type="AlphaFoldDB" id="A0A2P1P7F6"/>
<feature type="transmembrane region" description="Helical" evidence="11">
    <location>
        <begin position="88"/>
        <end position="108"/>
    </location>
</feature>
<feature type="transmembrane region" description="Helical" evidence="11">
    <location>
        <begin position="304"/>
        <end position="323"/>
    </location>
</feature>
<evidence type="ECO:0000256" key="3">
    <source>
        <dbReference type="ARBA" id="ARBA00022448"/>
    </source>
</evidence>
<feature type="transmembrane region" description="Helical" evidence="11">
    <location>
        <begin position="141"/>
        <end position="166"/>
    </location>
</feature>
<keyword evidence="8 11" id="KW-1133">Transmembrane helix</keyword>
<dbReference type="Pfam" id="PF03219">
    <property type="entry name" value="TLC"/>
    <property type="match status" value="1"/>
</dbReference>
<dbReference type="PANTHER" id="PTHR31187">
    <property type="match status" value="1"/>
</dbReference>
<accession>A0A2P1P7F6</accession>
<evidence type="ECO:0000256" key="5">
    <source>
        <dbReference type="ARBA" id="ARBA00022692"/>
    </source>
</evidence>
<dbReference type="GO" id="GO:0005524">
    <property type="term" value="F:ATP binding"/>
    <property type="evidence" value="ECO:0007669"/>
    <property type="project" value="UniProtKB-KW"/>
</dbReference>
<evidence type="ECO:0000313" key="12">
    <source>
        <dbReference type="EMBL" id="AVP87196.1"/>
    </source>
</evidence>
<feature type="transmembrane region" description="Helical" evidence="11">
    <location>
        <begin position="178"/>
        <end position="198"/>
    </location>
</feature>
<feature type="transmembrane region" description="Helical" evidence="11">
    <location>
        <begin position="449"/>
        <end position="468"/>
    </location>
</feature>
<evidence type="ECO:0000256" key="1">
    <source>
        <dbReference type="ARBA" id="ARBA00004651"/>
    </source>
</evidence>
<organism evidence="12 13">
    <name type="scientific">Candidatus Phycorickettsia trachydisci</name>
    <dbReference type="NCBI Taxonomy" id="2115978"/>
    <lineage>
        <taxon>Bacteria</taxon>
        <taxon>Pseudomonadati</taxon>
        <taxon>Pseudomonadota</taxon>
        <taxon>Alphaproteobacteria</taxon>
        <taxon>Rickettsiales</taxon>
        <taxon>Rickettsiaceae</taxon>
        <taxon>Candidatus Phycorickettsia</taxon>
    </lineage>
</organism>
<protein>
    <recommendedName>
        <fullName evidence="11">ADP,ATP carrier protein</fullName>
    </recommendedName>
</protein>
<name>A0A2P1P7F6_9RICK</name>
<comment type="similarity">
    <text evidence="2 11">Belongs to the ADP/ATP translocase tlc family.</text>
</comment>
<feature type="transmembrane region" description="Helical" evidence="11">
    <location>
        <begin position="335"/>
        <end position="356"/>
    </location>
</feature>
<keyword evidence="4" id="KW-1003">Cell membrane</keyword>
<feature type="transmembrane region" description="Helical" evidence="11">
    <location>
        <begin position="23"/>
        <end position="40"/>
    </location>
</feature>
<feature type="transmembrane region" description="Helical" evidence="11">
    <location>
        <begin position="52"/>
        <end position="76"/>
    </location>
</feature>
<dbReference type="Proteomes" id="UP000241762">
    <property type="component" value="Chromosome"/>
</dbReference>
<dbReference type="RefSeq" id="WP_106874067.1">
    <property type="nucleotide sequence ID" value="NZ_CP027845.1"/>
</dbReference>
<evidence type="ECO:0000256" key="6">
    <source>
        <dbReference type="ARBA" id="ARBA00022741"/>
    </source>
</evidence>
<dbReference type="OrthoDB" id="19786at2"/>
<keyword evidence="3 11" id="KW-0813">Transport</keyword>
<comment type="subcellular location">
    <subcellularLocation>
        <location evidence="1">Cell membrane</location>
        <topology evidence="1">Multi-pass membrane protein</topology>
    </subcellularLocation>
    <subcellularLocation>
        <location evidence="11">Membrane</location>
        <topology evidence="11">Multi-pass membrane protein</topology>
    </subcellularLocation>
</comment>
<feature type="transmembrane region" description="Helical" evidence="11">
    <location>
        <begin position="210"/>
        <end position="229"/>
    </location>
</feature>
<gene>
    <name evidence="12" type="ORF">phytr_2390</name>
</gene>
<proteinExistence type="inferred from homology"/>
<keyword evidence="5 11" id="KW-0812">Transmembrane</keyword>
<dbReference type="KEGG" id="ptc:phytr_2390"/>